<evidence type="ECO:0000313" key="3">
    <source>
        <dbReference type="Proteomes" id="UP000006327"/>
    </source>
</evidence>
<dbReference type="Gene3D" id="1.25.40.10">
    <property type="entry name" value="Tetratricopeptide repeat domain"/>
    <property type="match status" value="1"/>
</dbReference>
<protein>
    <submittedName>
        <fullName evidence="2">Uncharacterized protein</fullName>
    </submittedName>
</protein>
<gene>
    <name evidence="2" type="ORF">GARC_5237</name>
</gene>
<sequence length="179" mass="19308">MKIAIKSYYPAALALLTIMSASQASATDTTAASGLKVKTSVVEVIGVREIESGKFAQGIRKSKAALVKTSNQSLRKPLLDNLCVAHLAINNMQQANQYCQAAVNTGKASVVSYNNRAVMHYVQGNLEASLEDLDVASHFRQFQNMVAGNLKIVNQHNILSNNDGLKTEEDSSLVAITNR</sequence>
<feature type="chain" id="PRO_5003900394" evidence="1">
    <location>
        <begin position="27"/>
        <end position="179"/>
    </location>
</feature>
<dbReference type="AlphaFoldDB" id="K6YVG8"/>
<proteinExistence type="predicted"/>
<keyword evidence="1" id="KW-0732">Signal</keyword>
<organism evidence="2 3">
    <name type="scientific">Paraglaciecola arctica BSs20135</name>
    <dbReference type="NCBI Taxonomy" id="493475"/>
    <lineage>
        <taxon>Bacteria</taxon>
        <taxon>Pseudomonadati</taxon>
        <taxon>Pseudomonadota</taxon>
        <taxon>Gammaproteobacteria</taxon>
        <taxon>Alteromonadales</taxon>
        <taxon>Alteromonadaceae</taxon>
        <taxon>Paraglaciecola</taxon>
    </lineage>
</organism>
<feature type="signal peptide" evidence="1">
    <location>
        <begin position="1"/>
        <end position="26"/>
    </location>
</feature>
<dbReference type="eggNOG" id="COG0457">
    <property type="taxonomic scope" value="Bacteria"/>
</dbReference>
<evidence type="ECO:0000256" key="1">
    <source>
        <dbReference type="SAM" id="SignalP"/>
    </source>
</evidence>
<dbReference type="Proteomes" id="UP000006327">
    <property type="component" value="Unassembled WGS sequence"/>
</dbReference>
<accession>K6YVG8</accession>
<keyword evidence="3" id="KW-1185">Reference proteome</keyword>
<dbReference type="SUPFAM" id="SSF48452">
    <property type="entry name" value="TPR-like"/>
    <property type="match status" value="1"/>
</dbReference>
<comment type="caution">
    <text evidence="2">The sequence shown here is derived from an EMBL/GenBank/DDBJ whole genome shotgun (WGS) entry which is preliminary data.</text>
</comment>
<dbReference type="InterPro" id="IPR011990">
    <property type="entry name" value="TPR-like_helical_dom_sf"/>
</dbReference>
<evidence type="ECO:0000313" key="2">
    <source>
        <dbReference type="EMBL" id="GAC22172.1"/>
    </source>
</evidence>
<dbReference type="RefSeq" id="WP_007625825.1">
    <property type="nucleotide sequence ID" value="NZ_BAEO01000068.1"/>
</dbReference>
<dbReference type="EMBL" id="BAEO01000068">
    <property type="protein sequence ID" value="GAC22172.1"/>
    <property type="molecule type" value="Genomic_DNA"/>
</dbReference>
<name>K6YVG8_9ALTE</name>
<reference evidence="2 3" key="1">
    <citation type="journal article" date="2017" name="Antonie Van Leeuwenhoek">
        <title>Rhizobium rhizosphaerae sp. nov., a novel species isolated from rice rhizosphere.</title>
        <authorList>
            <person name="Zhao J.J."/>
            <person name="Zhang J."/>
            <person name="Zhang R.J."/>
            <person name="Zhang C.W."/>
            <person name="Yin H.Q."/>
            <person name="Zhang X.X."/>
        </authorList>
    </citation>
    <scope>NUCLEOTIDE SEQUENCE [LARGE SCALE GENOMIC DNA]</scope>
    <source>
        <strain evidence="2 3">BSs20135</strain>
    </source>
</reference>
<dbReference type="STRING" id="493475.GARC_5237"/>
<dbReference type="OrthoDB" id="6385283at2"/>